<protein>
    <submittedName>
        <fullName evidence="1">Uncharacterized protein</fullName>
    </submittedName>
</protein>
<organism evidence="1">
    <name type="scientific">Myoviridae sp. ctByu2</name>
    <dbReference type="NCBI Taxonomy" id="2827668"/>
    <lineage>
        <taxon>Viruses</taxon>
        <taxon>Duplodnaviria</taxon>
        <taxon>Heunggongvirae</taxon>
        <taxon>Uroviricota</taxon>
        <taxon>Caudoviricetes</taxon>
    </lineage>
</organism>
<sequence>MGVACVQDIYRCDTCKSALDEYGRGCKHGLLFPLALLMTEQTKCVNYEFDPQKVELQLQRKDNLETERS</sequence>
<reference evidence="1" key="1">
    <citation type="journal article" date="2021" name="Proc. Natl. Acad. Sci. U.S.A.">
        <title>A Catalog of Tens of Thousands of Viruses from Human Metagenomes Reveals Hidden Associations with Chronic Diseases.</title>
        <authorList>
            <person name="Tisza M.J."/>
            <person name="Buck C.B."/>
        </authorList>
    </citation>
    <scope>NUCLEOTIDE SEQUENCE</scope>
    <source>
        <strain evidence="1">CtByu2</strain>
    </source>
</reference>
<name>A0A8S5S9X0_9CAUD</name>
<evidence type="ECO:0000313" key="1">
    <source>
        <dbReference type="EMBL" id="DAF47611.1"/>
    </source>
</evidence>
<accession>A0A8S5S9X0</accession>
<proteinExistence type="predicted"/>
<dbReference type="EMBL" id="BK032557">
    <property type="protein sequence ID" value="DAF47611.1"/>
    <property type="molecule type" value="Genomic_DNA"/>
</dbReference>